<dbReference type="GO" id="GO:0000160">
    <property type="term" value="P:phosphorelay signal transduction system"/>
    <property type="evidence" value="ECO:0007669"/>
    <property type="project" value="InterPro"/>
</dbReference>
<dbReference type="PANTHER" id="PTHR44591">
    <property type="entry name" value="STRESS RESPONSE REGULATOR PROTEIN 1"/>
    <property type="match status" value="1"/>
</dbReference>
<dbReference type="InterPro" id="IPR001789">
    <property type="entry name" value="Sig_transdc_resp-reg_receiver"/>
</dbReference>
<dbReference type="SUPFAM" id="SSF52172">
    <property type="entry name" value="CheY-like"/>
    <property type="match status" value="1"/>
</dbReference>
<dbReference type="Pfam" id="PF00072">
    <property type="entry name" value="Response_reg"/>
    <property type="match status" value="1"/>
</dbReference>
<dbReference type="EMBL" id="AJ011927">
    <property type="protein sequence ID" value="CAA09872.1"/>
    <property type="molecule type" value="Genomic_DNA"/>
</dbReference>
<keyword evidence="1 2" id="KW-0597">Phosphoprotein</keyword>
<feature type="non-terminal residue" evidence="4">
    <location>
        <position position="1"/>
    </location>
</feature>
<dbReference type="InterPro" id="IPR011006">
    <property type="entry name" value="CheY-like_superfamily"/>
</dbReference>
<feature type="modified residue" description="4-aspartylphosphate" evidence="2">
    <location>
        <position position="107"/>
    </location>
</feature>
<accession>O87797</accession>
<dbReference type="SMART" id="SM00448">
    <property type="entry name" value="REC"/>
    <property type="match status" value="1"/>
</dbReference>
<dbReference type="InterPro" id="IPR050595">
    <property type="entry name" value="Bact_response_regulator"/>
</dbReference>
<dbReference type="PROSITE" id="PS50110">
    <property type="entry name" value="RESPONSE_REGULATORY"/>
    <property type="match status" value="1"/>
</dbReference>
<protein>
    <recommendedName>
        <fullName evidence="3">Response regulatory domain-containing protein</fullName>
    </recommendedName>
</protein>
<evidence type="ECO:0000256" key="1">
    <source>
        <dbReference type="ARBA" id="ARBA00022553"/>
    </source>
</evidence>
<name>O87797_STUST</name>
<dbReference type="Gene3D" id="3.40.50.2300">
    <property type="match status" value="1"/>
</dbReference>
<dbReference type="AlphaFoldDB" id="O87797"/>
<evidence type="ECO:0000259" key="3">
    <source>
        <dbReference type="PROSITE" id="PS50110"/>
    </source>
</evidence>
<reference evidence="4" key="1">
    <citation type="submission" date="1998-10" db="EMBL/GenBank/DDBJ databases">
        <authorList>
            <person name="Graupner S."/>
        </authorList>
    </citation>
    <scope>NUCLEOTIDE SEQUENCE</scope>
    <source>
        <strain evidence="4">JM375</strain>
    </source>
</reference>
<evidence type="ECO:0000313" key="4">
    <source>
        <dbReference type="EMBL" id="CAA09872.1"/>
    </source>
</evidence>
<evidence type="ECO:0000256" key="2">
    <source>
        <dbReference type="PROSITE-ProRule" id="PRU00169"/>
    </source>
</evidence>
<proteinExistence type="predicted"/>
<organism evidence="4">
    <name type="scientific">Stutzerimonas stutzeri</name>
    <name type="common">Pseudomonas stutzeri</name>
    <dbReference type="NCBI Taxonomy" id="316"/>
    <lineage>
        <taxon>Bacteria</taxon>
        <taxon>Pseudomonadati</taxon>
        <taxon>Pseudomonadota</taxon>
        <taxon>Gammaproteobacteria</taxon>
        <taxon>Pseudomonadales</taxon>
        <taxon>Pseudomonadaceae</taxon>
        <taxon>Stutzerimonas</taxon>
    </lineage>
</organism>
<dbReference type="PANTHER" id="PTHR44591:SF3">
    <property type="entry name" value="RESPONSE REGULATORY DOMAIN-CONTAINING PROTEIN"/>
    <property type="match status" value="1"/>
</dbReference>
<feature type="domain" description="Response regulatory" evidence="3">
    <location>
        <begin position="57"/>
        <end position="173"/>
    </location>
</feature>
<sequence>MCRLGHVPLARTTARLVRLNSRSIDCRKGCRMIRHYPPSSVQRNVDNACMKQAPPKVVLIVEDEPHILDLLSDFLADEGYRVLAAESSAKAFEILATKPQLDLLISDFRLPGNVSGVMIAEPALKLRPDLKVIFISGYPIEIYESGSPIVRTVPVLAKPFSLDSLHGQIQQLLAG</sequence>